<dbReference type="PRINTS" id="PR00625">
    <property type="entry name" value="JDOMAIN"/>
</dbReference>
<dbReference type="PROSITE" id="PS50076">
    <property type="entry name" value="DNAJ_2"/>
    <property type="match status" value="1"/>
</dbReference>
<evidence type="ECO:0000259" key="2">
    <source>
        <dbReference type="PROSITE" id="PS50076"/>
    </source>
</evidence>
<dbReference type="GO" id="GO:0042026">
    <property type="term" value="P:protein refolding"/>
    <property type="evidence" value="ECO:0007669"/>
    <property type="project" value="TreeGrafter"/>
</dbReference>
<protein>
    <submittedName>
        <fullName evidence="3">DnaJ domain-containing protein</fullName>
    </submittedName>
</protein>
<dbReference type="Gene3D" id="1.10.287.110">
    <property type="entry name" value="DnaJ domain"/>
    <property type="match status" value="1"/>
</dbReference>
<dbReference type="SUPFAM" id="SSF49493">
    <property type="entry name" value="HSP40/DnaJ peptide-binding domain"/>
    <property type="match status" value="2"/>
</dbReference>
<dbReference type="InterPro" id="IPR001623">
    <property type="entry name" value="DnaJ_domain"/>
</dbReference>
<dbReference type="InterPro" id="IPR008971">
    <property type="entry name" value="HSP40/DnaJ_pept-bd"/>
</dbReference>
<proteinExistence type="predicted"/>
<dbReference type="CDD" id="cd06257">
    <property type="entry name" value="DnaJ"/>
    <property type="match status" value="1"/>
</dbReference>
<evidence type="ECO:0000313" key="4">
    <source>
        <dbReference type="Proteomes" id="UP000824093"/>
    </source>
</evidence>
<dbReference type="Pfam" id="PF00226">
    <property type="entry name" value="DnaJ"/>
    <property type="match status" value="1"/>
</dbReference>
<evidence type="ECO:0000256" key="1">
    <source>
        <dbReference type="ARBA" id="ARBA00022705"/>
    </source>
</evidence>
<keyword evidence="1" id="KW-0235">DNA replication</keyword>
<dbReference type="GO" id="GO:0006260">
    <property type="term" value="P:DNA replication"/>
    <property type="evidence" value="ECO:0007669"/>
    <property type="project" value="UniProtKB-KW"/>
</dbReference>
<dbReference type="Proteomes" id="UP000824093">
    <property type="component" value="Unassembled WGS sequence"/>
</dbReference>
<dbReference type="CDD" id="cd10747">
    <property type="entry name" value="DnaJ_C"/>
    <property type="match status" value="1"/>
</dbReference>
<gene>
    <name evidence="3" type="ORF">IAB70_01310</name>
</gene>
<comment type="caution">
    <text evidence="3">The sequence shown here is derived from an EMBL/GenBank/DDBJ whole genome shotgun (WGS) entry which is preliminary data.</text>
</comment>
<reference evidence="3" key="1">
    <citation type="submission" date="2020-10" db="EMBL/GenBank/DDBJ databases">
        <authorList>
            <person name="Gilroy R."/>
        </authorList>
    </citation>
    <scope>NUCLEOTIDE SEQUENCE</scope>
    <source>
        <strain evidence="3">CHK195-15760</strain>
    </source>
</reference>
<dbReference type="InterPro" id="IPR036869">
    <property type="entry name" value="J_dom_sf"/>
</dbReference>
<reference evidence="3" key="2">
    <citation type="journal article" date="2021" name="PeerJ">
        <title>Extensive microbial diversity within the chicken gut microbiome revealed by metagenomics and culture.</title>
        <authorList>
            <person name="Gilroy R."/>
            <person name="Ravi A."/>
            <person name="Getino M."/>
            <person name="Pursley I."/>
            <person name="Horton D.L."/>
            <person name="Alikhan N.F."/>
            <person name="Baker D."/>
            <person name="Gharbi K."/>
            <person name="Hall N."/>
            <person name="Watson M."/>
            <person name="Adriaenssens E.M."/>
            <person name="Foster-Nyarko E."/>
            <person name="Jarju S."/>
            <person name="Secka A."/>
            <person name="Antonio M."/>
            <person name="Oren A."/>
            <person name="Chaudhuri R.R."/>
            <person name="La Ragione R."/>
            <person name="Hildebrand F."/>
            <person name="Pallen M.J."/>
        </authorList>
    </citation>
    <scope>NUCLEOTIDE SEQUENCE</scope>
    <source>
        <strain evidence="3">CHK195-15760</strain>
    </source>
</reference>
<sequence length="300" mass="33745">MIFKDYYSILGLETSKITKQELKTAYREAAKKYHPDINVGNTQAEERFKDINEAYRVLSEPSSKRKYDRMWNSHVGKKKKAYEESNRSNGSKFSDFFHMFFGISEDGEVGKETAKKKKVPVRGEDIETEISLSIEETFYGCEKKISLRTSKGTMKTFSIKVPAGIRNGEKVRLLGQGKPGINDGKNGDLFIKINIENSKKFRLSGVDLYTDLKLTPWEAALGTRATVESINDTASIYVPQGIASGEIVRIPGKGYKDGKGGRGDLIAEVKILVPKEISEEERSIYETLSKVSKFNPRISE</sequence>
<dbReference type="PANTHER" id="PTHR43096:SF10">
    <property type="entry name" value="CHAPERONE PROTEIN DNAJ A6, CHLOROPLASTIC"/>
    <property type="match status" value="1"/>
</dbReference>
<accession>A0A9D1M088</accession>
<dbReference type="GO" id="GO:0005737">
    <property type="term" value="C:cytoplasm"/>
    <property type="evidence" value="ECO:0007669"/>
    <property type="project" value="TreeGrafter"/>
</dbReference>
<dbReference type="Pfam" id="PF01556">
    <property type="entry name" value="DnaJ_C"/>
    <property type="match status" value="1"/>
</dbReference>
<dbReference type="SMART" id="SM00271">
    <property type="entry name" value="DnaJ"/>
    <property type="match status" value="1"/>
</dbReference>
<organism evidence="3 4">
    <name type="scientific">Candidatus Merdicola faecigallinarum</name>
    <dbReference type="NCBI Taxonomy" id="2840862"/>
    <lineage>
        <taxon>Bacteria</taxon>
        <taxon>Bacillati</taxon>
        <taxon>Bacillota</taxon>
        <taxon>Clostridia</taxon>
        <taxon>Candidatus Merdicola</taxon>
    </lineage>
</organism>
<dbReference type="GO" id="GO:0051082">
    <property type="term" value="F:unfolded protein binding"/>
    <property type="evidence" value="ECO:0007669"/>
    <property type="project" value="InterPro"/>
</dbReference>
<evidence type="ECO:0000313" key="3">
    <source>
        <dbReference type="EMBL" id="HIU51256.1"/>
    </source>
</evidence>
<feature type="domain" description="J" evidence="2">
    <location>
        <begin position="5"/>
        <end position="71"/>
    </location>
</feature>
<dbReference type="InterPro" id="IPR002939">
    <property type="entry name" value="DnaJ_C"/>
</dbReference>
<dbReference type="AlphaFoldDB" id="A0A9D1M088"/>
<dbReference type="Gene3D" id="2.60.260.20">
    <property type="entry name" value="Urease metallochaperone UreE, N-terminal domain"/>
    <property type="match status" value="2"/>
</dbReference>
<dbReference type="EMBL" id="DVNH01000011">
    <property type="protein sequence ID" value="HIU51256.1"/>
    <property type="molecule type" value="Genomic_DNA"/>
</dbReference>
<name>A0A9D1M088_9FIRM</name>
<dbReference type="SUPFAM" id="SSF46565">
    <property type="entry name" value="Chaperone J-domain"/>
    <property type="match status" value="1"/>
</dbReference>
<dbReference type="PANTHER" id="PTHR43096">
    <property type="entry name" value="DNAJ HOMOLOG 1, MITOCHONDRIAL-RELATED"/>
    <property type="match status" value="1"/>
</dbReference>